<feature type="domain" description="CHAT" evidence="1">
    <location>
        <begin position="76"/>
        <end position="242"/>
    </location>
</feature>
<name>A0A545AYM4_9ACTN</name>
<keyword evidence="3" id="KW-1185">Reference proteome</keyword>
<reference evidence="2 3" key="1">
    <citation type="submission" date="2019-07" db="EMBL/GenBank/DDBJ databases">
        <title>Cryptosporangium phraense sp. nov., isolated from plant litter.</title>
        <authorList>
            <person name="Suriyachadkun C."/>
        </authorList>
    </citation>
    <scope>NUCLEOTIDE SEQUENCE [LARGE SCALE GENOMIC DNA]</scope>
    <source>
        <strain evidence="2 3">A-T 5661</strain>
    </source>
</reference>
<evidence type="ECO:0000259" key="1">
    <source>
        <dbReference type="Pfam" id="PF12770"/>
    </source>
</evidence>
<evidence type="ECO:0000313" key="3">
    <source>
        <dbReference type="Proteomes" id="UP000317982"/>
    </source>
</evidence>
<dbReference type="InterPro" id="IPR024983">
    <property type="entry name" value="CHAT_dom"/>
</dbReference>
<accession>A0A545AYM4</accession>
<protein>
    <submittedName>
        <fullName evidence="2">CHAT domain-containing protein</fullName>
    </submittedName>
</protein>
<dbReference type="InParanoid" id="A0A545AYM4"/>
<sequence length="271" mass="29184">MPPEFWTALRAVADRCHPSPPTVLLASWEPHIPWELAIVDAPWNPDRPDVLGAQSVLGRWTYSEHQRTPAPPSRLDLSAMAVVGGRYDGRLRLPQAEAESAGLVTRYAAVPVEALAQPILQALAGRPRVDVLHVALHGQFDVNGSQDGLLMQDRTWLSPVSVRGVGRSPIRLTFLNACQVGQGQQALGEPAGLAAALIGLGAGAVVAPLWKVDDDAARTVAEGFYPAVWSGESPAEYLYRTRGTGGPTVLAYVYFGHPRLRVVWRGRVDGA</sequence>
<dbReference type="AlphaFoldDB" id="A0A545AYM4"/>
<dbReference type="EMBL" id="VIRS01000002">
    <property type="protein sequence ID" value="TQS46442.1"/>
    <property type="molecule type" value="Genomic_DNA"/>
</dbReference>
<evidence type="ECO:0000313" key="2">
    <source>
        <dbReference type="EMBL" id="TQS46442.1"/>
    </source>
</evidence>
<gene>
    <name evidence="2" type="ORF">FL583_03370</name>
</gene>
<dbReference type="Proteomes" id="UP000317982">
    <property type="component" value="Unassembled WGS sequence"/>
</dbReference>
<dbReference type="OrthoDB" id="4230780at2"/>
<organism evidence="2 3">
    <name type="scientific">Cryptosporangium phraense</name>
    <dbReference type="NCBI Taxonomy" id="2593070"/>
    <lineage>
        <taxon>Bacteria</taxon>
        <taxon>Bacillati</taxon>
        <taxon>Actinomycetota</taxon>
        <taxon>Actinomycetes</taxon>
        <taxon>Cryptosporangiales</taxon>
        <taxon>Cryptosporangiaceae</taxon>
        <taxon>Cryptosporangium</taxon>
    </lineage>
</organism>
<proteinExistence type="predicted"/>
<dbReference type="Pfam" id="PF12770">
    <property type="entry name" value="CHAT"/>
    <property type="match status" value="1"/>
</dbReference>
<comment type="caution">
    <text evidence="2">The sequence shown here is derived from an EMBL/GenBank/DDBJ whole genome shotgun (WGS) entry which is preliminary data.</text>
</comment>